<accession>A0ABU8J9I6</accession>
<dbReference type="EMBL" id="JBBBNY010000002">
    <property type="protein sequence ID" value="MEI7035757.1"/>
    <property type="molecule type" value="Genomic_DNA"/>
</dbReference>
<dbReference type="SUPFAM" id="SSF52540">
    <property type="entry name" value="P-loop containing nucleoside triphosphate hydrolases"/>
    <property type="match status" value="1"/>
</dbReference>
<name>A0ABU8J9I6_9GAMM</name>
<reference evidence="1 2" key="1">
    <citation type="journal article" date="2014" name="Int. J. Syst. Evol. Microbiol.">
        <title>Fulvimonas yonginensis sp. nov., isolated from greenhouse soil, and emended description of the genus Fulvimonas.</title>
        <authorList>
            <person name="Ahn J.H."/>
            <person name="Kim S.J."/>
            <person name="Weon H.Y."/>
            <person name="Hong S.B."/>
            <person name="Seok S.J."/>
            <person name="Kwon S.W."/>
        </authorList>
    </citation>
    <scope>NUCLEOTIDE SEQUENCE [LARGE SCALE GENOMIC DNA]</scope>
    <source>
        <strain evidence="1 2">KACC 16952</strain>
    </source>
</reference>
<dbReference type="Gene3D" id="3.40.50.300">
    <property type="entry name" value="P-loop containing nucleotide triphosphate hydrolases"/>
    <property type="match status" value="1"/>
</dbReference>
<evidence type="ECO:0000313" key="2">
    <source>
        <dbReference type="Proteomes" id="UP001381174"/>
    </source>
</evidence>
<dbReference type="InterPro" id="IPR027417">
    <property type="entry name" value="P-loop_NTPase"/>
</dbReference>
<keyword evidence="2" id="KW-1185">Reference proteome</keyword>
<protein>
    <submittedName>
        <fullName evidence="1">Sulfotransferase family 2 domain-containing protein</fullName>
    </submittedName>
</protein>
<evidence type="ECO:0000313" key="1">
    <source>
        <dbReference type="EMBL" id="MEI7035757.1"/>
    </source>
</evidence>
<comment type="caution">
    <text evidence="1">The sequence shown here is derived from an EMBL/GenBank/DDBJ whole genome shotgun (WGS) entry which is preliminary data.</text>
</comment>
<dbReference type="Pfam" id="PF03567">
    <property type="entry name" value="Sulfotransfer_2"/>
    <property type="match status" value="1"/>
</dbReference>
<gene>
    <name evidence="1" type="ORF">WAT24_03175</name>
</gene>
<sequence>MIISHKHRFIFLKTNKTAGTSIEIALSKFCGPEDVITPISPADEEIRRGLGYPGPQNYMAPWRDYGLRDLALLVLKGHRKMRYFNHISGREVRELVGAKVWNSYYKFCFERNPYDRVISHYYWCNRTEPRPPLSSFIHSPKALALKRRGYGVYTIDGEVAVDRICRYEAIAEELEEVRKVIGLPEPLELPRAKSKTRADNRSYREVLGEEERSWIARTFGEEMRLMGYRFLLPIWCCVSVSLPWLQDMLSDLLTDA</sequence>
<dbReference type="Proteomes" id="UP001381174">
    <property type="component" value="Unassembled WGS sequence"/>
</dbReference>
<dbReference type="RefSeq" id="WP_336806388.1">
    <property type="nucleotide sequence ID" value="NZ_JBBBNY010000002.1"/>
</dbReference>
<organism evidence="1 2">
    <name type="scientific">Fulvimonas yonginensis</name>
    <dbReference type="NCBI Taxonomy" id="1495200"/>
    <lineage>
        <taxon>Bacteria</taxon>
        <taxon>Pseudomonadati</taxon>
        <taxon>Pseudomonadota</taxon>
        <taxon>Gammaproteobacteria</taxon>
        <taxon>Lysobacterales</taxon>
        <taxon>Rhodanobacteraceae</taxon>
        <taxon>Fulvimonas</taxon>
    </lineage>
</organism>
<proteinExistence type="predicted"/>
<dbReference type="InterPro" id="IPR005331">
    <property type="entry name" value="Sulfotransferase"/>
</dbReference>